<evidence type="ECO:0000313" key="3">
    <source>
        <dbReference type="Proteomes" id="UP000317288"/>
    </source>
</evidence>
<reference evidence="2 3" key="1">
    <citation type="submission" date="2019-07" db="EMBL/GenBank/DDBJ databases">
        <title>Diversity of Bacteria from Kongsfjorden, Arctic.</title>
        <authorList>
            <person name="Yu Y."/>
        </authorList>
    </citation>
    <scope>NUCLEOTIDE SEQUENCE [LARGE SCALE GENOMIC DNA]</scope>
    <source>
        <strain evidence="2 3">SM1922</strain>
    </source>
</reference>
<evidence type="ECO:0000259" key="1">
    <source>
        <dbReference type="PROSITE" id="PS51833"/>
    </source>
</evidence>
<gene>
    <name evidence="2" type="ORF">FQP89_02125</name>
</gene>
<comment type="caution">
    <text evidence="2">The sequence shown here is derived from an EMBL/GenBank/DDBJ whole genome shotgun (WGS) entry which is preliminary data.</text>
</comment>
<dbReference type="Proteomes" id="UP000317288">
    <property type="component" value="Unassembled WGS sequence"/>
</dbReference>
<dbReference type="PROSITE" id="PS51833">
    <property type="entry name" value="HDOD"/>
    <property type="match status" value="1"/>
</dbReference>
<feature type="domain" description="HDOD" evidence="1">
    <location>
        <begin position="47"/>
        <end position="239"/>
    </location>
</feature>
<dbReference type="PANTHER" id="PTHR33525">
    <property type="match status" value="1"/>
</dbReference>
<dbReference type="SUPFAM" id="SSF109604">
    <property type="entry name" value="HD-domain/PDEase-like"/>
    <property type="match status" value="1"/>
</dbReference>
<name>A0A558JE87_9GAMM</name>
<accession>A0A558JE87</accession>
<dbReference type="Pfam" id="PF08668">
    <property type="entry name" value="HDOD"/>
    <property type="match status" value="1"/>
</dbReference>
<dbReference type="Gene3D" id="1.10.3210.10">
    <property type="entry name" value="Hypothetical protein af1432"/>
    <property type="match status" value="1"/>
</dbReference>
<proteinExistence type="predicted"/>
<dbReference type="InterPro" id="IPR013976">
    <property type="entry name" value="HDOD"/>
</dbReference>
<dbReference type="EMBL" id="VNFE01000001">
    <property type="protein sequence ID" value="TVU91953.1"/>
    <property type="molecule type" value="Genomic_DNA"/>
</dbReference>
<sequence length="386" mass="42317">MVAGSYATKCTGDNVTRTSQKDEALYLMLTEALPAFLLSDFLKCQRLPSLPSIALRILRLTQSSTATINDVADTIEHDLALTARLISLANSVHHTRSANLTQTCLEAVQRLGLDATLTVVLSFNLFQHSSKGPQHTHIWQRSIMSALIARQLAEQACPQQAGHAFTAALLQDIGILALSATYPEQVDELYIDSAIPHAHLIEEEQRYFGCNHTVIGAWLAAKWGLPATLINTIRFSHAPYKSDRTSDSESDSTSDSLMEMCVRISGPAADACLSSTPEEQLAVLLYDLSTTAGVPSFSFESVLQEVQPKMELIAKTLMLDTPTAIDPKELLENAQQLLLNHTLILNSRREAQTKALAMLRKGYGAPGEFNKDIAFKKLNTQPRSKS</sequence>
<protein>
    <submittedName>
        <fullName evidence="2">HDOD domain-containing protein</fullName>
    </submittedName>
</protein>
<dbReference type="AlphaFoldDB" id="A0A558JE87"/>
<dbReference type="InterPro" id="IPR052340">
    <property type="entry name" value="RNase_Y/CdgJ"/>
</dbReference>
<evidence type="ECO:0000313" key="2">
    <source>
        <dbReference type="EMBL" id="TVU91953.1"/>
    </source>
</evidence>
<organism evidence="2 3">
    <name type="scientific">Vreelandella titanicae</name>
    <dbReference type="NCBI Taxonomy" id="664683"/>
    <lineage>
        <taxon>Bacteria</taxon>
        <taxon>Pseudomonadati</taxon>
        <taxon>Pseudomonadota</taxon>
        <taxon>Gammaproteobacteria</taxon>
        <taxon>Oceanospirillales</taxon>
        <taxon>Halomonadaceae</taxon>
        <taxon>Vreelandella</taxon>
    </lineage>
</organism>
<dbReference type="PANTHER" id="PTHR33525:SF3">
    <property type="entry name" value="RIBONUCLEASE Y"/>
    <property type="match status" value="1"/>
</dbReference>